<protein>
    <submittedName>
        <fullName evidence="1">Uncharacterized protein</fullName>
    </submittedName>
</protein>
<evidence type="ECO:0000313" key="2">
    <source>
        <dbReference type="Proteomes" id="UP000219573"/>
    </source>
</evidence>
<gene>
    <name evidence="1" type="ORF">SAMN06265827_13223</name>
</gene>
<accession>A0A285I6R5</accession>
<name>A0A285I6R5_9FIRM</name>
<sequence length="29" mass="3103">MNIDLKIGDEIKVKSNVKCPGDEEISIGG</sequence>
<reference evidence="2" key="1">
    <citation type="submission" date="2017-09" db="EMBL/GenBank/DDBJ databases">
        <authorList>
            <person name="Varghese N."/>
            <person name="Submissions S."/>
        </authorList>
    </citation>
    <scope>NUCLEOTIDE SEQUENCE [LARGE SCALE GENOMIC DNA]</scope>
    <source>
        <strain evidence="2">MSL47</strain>
    </source>
</reference>
<dbReference type="AlphaFoldDB" id="A0A285I6R5"/>
<evidence type="ECO:0000313" key="1">
    <source>
        <dbReference type="EMBL" id="SNY43624.1"/>
    </source>
</evidence>
<proteinExistence type="predicted"/>
<keyword evidence="2" id="KW-1185">Reference proteome</keyword>
<dbReference type="Proteomes" id="UP000219573">
    <property type="component" value="Unassembled WGS sequence"/>
</dbReference>
<organism evidence="1 2">
    <name type="scientific">Orenia metallireducens</name>
    <dbReference type="NCBI Taxonomy" id="1413210"/>
    <lineage>
        <taxon>Bacteria</taxon>
        <taxon>Bacillati</taxon>
        <taxon>Bacillota</taxon>
        <taxon>Clostridia</taxon>
        <taxon>Halanaerobiales</taxon>
        <taxon>Halobacteroidaceae</taxon>
        <taxon>Orenia</taxon>
    </lineage>
</organism>
<dbReference type="EMBL" id="OBDZ01000032">
    <property type="protein sequence ID" value="SNY43624.1"/>
    <property type="molecule type" value="Genomic_DNA"/>
</dbReference>